<keyword evidence="2 3" id="KW-0808">Transferase</keyword>
<dbReference type="UniPathway" id="UPA00863"/>
<comment type="subcellular location">
    <subcellularLocation>
        <location evidence="3">Cytoplasm</location>
    </subcellularLocation>
</comment>
<dbReference type="GO" id="GO:0006083">
    <property type="term" value="P:acetate metabolic process"/>
    <property type="evidence" value="ECO:0007669"/>
    <property type="project" value="InterPro"/>
</dbReference>
<evidence type="ECO:0000256" key="2">
    <source>
        <dbReference type="ARBA" id="ARBA00022679"/>
    </source>
</evidence>
<dbReference type="EMBL" id="CP000448">
    <property type="protein sequence ID" value="ABI67774.1"/>
    <property type="molecule type" value="Genomic_DNA"/>
</dbReference>
<dbReference type="GO" id="GO:0019605">
    <property type="term" value="P:butyrate metabolic process"/>
    <property type="evidence" value="ECO:0007669"/>
    <property type="project" value="UniProtKB-UniRule"/>
</dbReference>
<keyword evidence="3" id="KW-0963">Cytoplasm</keyword>
<feature type="binding site" evidence="3">
    <location>
        <begin position="219"/>
        <end position="223"/>
    </location>
    <ligand>
        <name>CoA</name>
        <dbReference type="ChEBI" id="CHEBI:57287"/>
    </ligand>
</feature>
<dbReference type="PANTHER" id="PTHR21432">
    <property type="entry name" value="ACETYL-COA HYDROLASE-RELATED"/>
    <property type="match status" value="1"/>
</dbReference>
<feature type="active site" description="5-glutamyl coenzyme A thioester intermediate" evidence="3">
    <location>
        <position position="244"/>
    </location>
</feature>
<dbReference type="GO" id="GO:0005737">
    <property type="term" value="C:cytoplasm"/>
    <property type="evidence" value="ECO:0007669"/>
    <property type="project" value="UniProtKB-SubCell"/>
</dbReference>
<reference evidence="7" key="1">
    <citation type="journal article" date="2010" name="Environ. Microbiol.">
        <title>The genome of Syntrophomonas wolfei: new insights into syntrophic metabolism and biohydrogen production.</title>
        <authorList>
            <person name="Sieber J.R."/>
            <person name="Sims D.R."/>
            <person name="Han C."/>
            <person name="Kim E."/>
            <person name="Lykidis A."/>
            <person name="Lapidus A.L."/>
            <person name="McDonnald E."/>
            <person name="Rohlin L."/>
            <person name="Culley D.E."/>
            <person name="Gunsalus R."/>
            <person name="McInerney M.J."/>
        </authorList>
    </citation>
    <scope>NUCLEOTIDE SEQUENCE [LARGE SCALE GENOMIC DNA]</scope>
    <source>
        <strain evidence="7">DSM 2245B / Goettingen</strain>
    </source>
</reference>
<dbReference type="GO" id="GO:0006084">
    <property type="term" value="P:acetyl-CoA metabolic process"/>
    <property type="evidence" value="ECO:0007669"/>
    <property type="project" value="UniProtKB-UniRule"/>
</dbReference>
<feature type="binding site" evidence="3">
    <location>
        <position position="319"/>
    </location>
    <ligand>
        <name>CoA</name>
        <dbReference type="ChEBI" id="CHEBI:57287"/>
    </ligand>
</feature>
<comment type="similarity">
    <text evidence="1 3">Belongs to the acetyl-CoA hydrolase/transferase family.</text>
</comment>
<dbReference type="STRING" id="335541.Swol_0436"/>
<dbReference type="PANTHER" id="PTHR21432:SF20">
    <property type="entry name" value="ACETYL-COA HYDROLASE"/>
    <property type="match status" value="1"/>
</dbReference>
<feature type="binding site" evidence="3">
    <location>
        <position position="342"/>
    </location>
    <ligand>
        <name>CoA</name>
        <dbReference type="ChEBI" id="CHEBI:57287"/>
    </ligand>
</feature>
<evidence type="ECO:0000259" key="4">
    <source>
        <dbReference type="Pfam" id="PF02550"/>
    </source>
</evidence>
<keyword evidence="7" id="KW-1185">Reference proteome</keyword>
<dbReference type="InterPro" id="IPR046433">
    <property type="entry name" value="ActCoA_hydro"/>
</dbReference>
<sequence length="446" mass="49951">MNYVNEYRKKLVSADEAVKVVNSGDWIDYGSMCGQVVMLDEALARRKEELKDVKIWTLLTLRRPRVMDVDPEEESFVWHSWHLSAMDRKIASERAVYYSPIRYSELPRYVREHIEPLAVAMLQVAPMDKHGYFNFGPQNSHTRAVCERARIVIVEVNNQLPRCLGGYEESIHISEVDYIVEGNNPPLPQLPDAASSEVDKKAAELIIEEMKDECCVQLGIGGMPNAVGKMIAESDLKDLGCHTEMLVDAYVHMYEAGRLTGRKKNIDPGKMVYDFAVGSQRLYDFIDNNPLCASYPVNYTNRPSIAALNDNLITINNAIEVDLYGQVCAESVGTRIISGTGGQLDFVLAAYESRGGKSFVCLPSCSEREGKLKSKIVPTLKPGAIVTDPRSVAHYIVTEYGKFAMKGMSVWQRAEGLINLAHPQLRDELIQAAQAQGIWRRSNKIS</sequence>
<name>Q0AZT0_SYNWW</name>
<dbReference type="Proteomes" id="UP000001968">
    <property type="component" value="Chromosome"/>
</dbReference>
<dbReference type="InterPro" id="IPR023990">
    <property type="entry name" value="Butryl-CoA_acetate_CoA_Tfrase"/>
</dbReference>
<protein>
    <recommendedName>
        <fullName evidence="3">Probable butyrate:acetyl-CoA coenzyme A-transferase</fullName>
        <shortName evidence="3">Butyrate CoA-transferase</shortName>
        <ecNumber evidence="3">2.8.3.-</ecNumber>
    </recommendedName>
</protein>
<organism evidence="6 7">
    <name type="scientific">Syntrophomonas wolfei subsp. wolfei (strain DSM 2245B / Goettingen)</name>
    <dbReference type="NCBI Taxonomy" id="335541"/>
    <lineage>
        <taxon>Bacteria</taxon>
        <taxon>Bacillati</taxon>
        <taxon>Bacillota</taxon>
        <taxon>Clostridia</taxon>
        <taxon>Eubacteriales</taxon>
        <taxon>Syntrophomonadaceae</taxon>
        <taxon>Syntrophomonas</taxon>
    </lineage>
</organism>
<dbReference type="AlphaFoldDB" id="Q0AZT0"/>
<dbReference type="EC" id="2.8.3.-" evidence="3"/>
<dbReference type="RefSeq" id="WP_011639882.1">
    <property type="nucleotide sequence ID" value="NC_008346.1"/>
</dbReference>
<dbReference type="GO" id="GO:0008775">
    <property type="term" value="F:acetate CoA-transferase activity"/>
    <property type="evidence" value="ECO:0007669"/>
    <property type="project" value="InterPro"/>
</dbReference>
<evidence type="ECO:0000313" key="6">
    <source>
        <dbReference type="EMBL" id="ABI67774.1"/>
    </source>
</evidence>
<proteinExistence type="inferred from homology"/>
<feature type="domain" description="Acetyl-CoA hydrolase/transferase N-terminal" evidence="4">
    <location>
        <begin position="5"/>
        <end position="188"/>
    </location>
</feature>
<gene>
    <name evidence="6" type="ordered locus">Swol_0436</name>
</gene>
<feature type="domain" description="Acetyl-CoA hydrolase/transferase C-terminal" evidence="5">
    <location>
        <begin position="278"/>
        <end position="433"/>
    </location>
</feature>
<dbReference type="Gene3D" id="3.30.750.70">
    <property type="entry name" value="4-hydroxybutyrate coenzyme like domains"/>
    <property type="match status" value="1"/>
</dbReference>
<keyword evidence="3" id="KW-0443">Lipid metabolism</keyword>
<dbReference type="Pfam" id="PF02550">
    <property type="entry name" value="AcetylCoA_hydro"/>
    <property type="match status" value="1"/>
</dbReference>
<dbReference type="Gene3D" id="3.40.1080.10">
    <property type="entry name" value="Glutaconate Coenzyme A-transferase"/>
    <property type="match status" value="1"/>
</dbReference>
<dbReference type="InterPro" id="IPR038460">
    <property type="entry name" value="AcetylCoA_hyd_C_sf"/>
</dbReference>
<dbReference type="eggNOG" id="COG0427">
    <property type="taxonomic scope" value="Bacteria"/>
</dbReference>
<keyword evidence="3" id="KW-0276">Fatty acid metabolism</keyword>
<evidence type="ECO:0000256" key="3">
    <source>
        <dbReference type="HAMAP-Rule" id="MF_03228"/>
    </source>
</evidence>
<evidence type="ECO:0000313" key="7">
    <source>
        <dbReference type="Proteomes" id="UP000001968"/>
    </source>
</evidence>
<dbReference type="InterPro" id="IPR026888">
    <property type="entry name" value="AcetylCoA_hyd_C"/>
</dbReference>
<accession>Q0AZT0</accession>
<evidence type="ECO:0000256" key="1">
    <source>
        <dbReference type="ARBA" id="ARBA00009632"/>
    </source>
</evidence>
<dbReference type="InterPro" id="IPR037171">
    <property type="entry name" value="NagB/RpiA_transferase-like"/>
</dbReference>
<comment type="function">
    <text evidence="3">Coenzyme A-transferase that converts butyrate to butyryl-CoA.</text>
</comment>
<dbReference type="SUPFAM" id="SSF100950">
    <property type="entry name" value="NagB/RpiA/CoA transferase-like"/>
    <property type="match status" value="2"/>
</dbReference>
<evidence type="ECO:0000259" key="5">
    <source>
        <dbReference type="Pfam" id="PF13336"/>
    </source>
</evidence>
<comment type="pathway">
    <text evidence="3">Lipid metabolism; butanoate metabolism.</text>
</comment>
<dbReference type="InterPro" id="IPR003702">
    <property type="entry name" value="ActCoA_hydro_N"/>
</dbReference>
<dbReference type="Gene3D" id="3.40.1080.20">
    <property type="entry name" value="Acetyl-CoA hydrolase/transferase C-terminal domain"/>
    <property type="match status" value="1"/>
</dbReference>
<dbReference type="HOGENOM" id="CLU_030703_1_0_9"/>
<dbReference type="OrthoDB" id="9801795at2"/>
<comment type="catalytic activity">
    <reaction evidence="3">
        <text>butanoate + acetyl-CoA = butanoyl-CoA + acetate</text>
        <dbReference type="Rhea" id="RHEA:30071"/>
        <dbReference type="ChEBI" id="CHEBI:17968"/>
        <dbReference type="ChEBI" id="CHEBI:30089"/>
        <dbReference type="ChEBI" id="CHEBI:57288"/>
        <dbReference type="ChEBI" id="CHEBI:57371"/>
    </reaction>
</comment>
<dbReference type="Pfam" id="PF13336">
    <property type="entry name" value="AcetylCoA_hyd_C"/>
    <property type="match status" value="1"/>
</dbReference>
<dbReference type="KEGG" id="swo:Swol_0436"/>
<dbReference type="HAMAP" id="MF_03228">
    <property type="entry name" value="But_CoA_trans"/>
    <property type="match status" value="1"/>
</dbReference>